<dbReference type="AlphaFoldDB" id="A0A0A8Y1V7"/>
<evidence type="ECO:0000256" key="1">
    <source>
        <dbReference type="SAM" id="MobiDB-lite"/>
    </source>
</evidence>
<reference evidence="2" key="2">
    <citation type="journal article" date="2015" name="Data Brief">
        <title>Shoot transcriptome of the giant reed, Arundo donax.</title>
        <authorList>
            <person name="Barrero R.A."/>
            <person name="Guerrero F.D."/>
            <person name="Moolhuijzen P."/>
            <person name="Goolsby J.A."/>
            <person name="Tidwell J."/>
            <person name="Bellgard S.E."/>
            <person name="Bellgard M.I."/>
        </authorList>
    </citation>
    <scope>NUCLEOTIDE SEQUENCE</scope>
    <source>
        <tissue evidence="2">Shoot tissue taken approximately 20 cm above the soil surface</tissue>
    </source>
</reference>
<sequence>MAFHSATIPRASHPLTTRPTSSLLTVK</sequence>
<reference evidence="2" key="1">
    <citation type="submission" date="2014-09" db="EMBL/GenBank/DDBJ databases">
        <authorList>
            <person name="Magalhaes I.L.F."/>
            <person name="Oliveira U."/>
            <person name="Santos F.R."/>
            <person name="Vidigal T.H.D.A."/>
            <person name="Brescovit A.D."/>
            <person name="Santos A.J."/>
        </authorList>
    </citation>
    <scope>NUCLEOTIDE SEQUENCE</scope>
    <source>
        <tissue evidence="2">Shoot tissue taken approximately 20 cm above the soil surface</tissue>
    </source>
</reference>
<dbReference type="EMBL" id="GBRH01280238">
    <property type="protein sequence ID" value="JAD17657.1"/>
    <property type="molecule type" value="Transcribed_RNA"/>
</dbReference>
<evidence type="ECO:0000313" key="2">
    <source>
        <dbReference type="EMBL" id="JAD17657.1"/>
    </source>
</evidence>
<accession>A0A0A8Y1V7</accession>
<feature type="region of interest" description="Disordered" evidence="1">
    <location>
        <begin position="1"/>
        <end position="27"/>
    </location>
</feature>
<protein>
    <submittedName>
        <fullName evidence="2">Uncharacterized protein</fullName>
    </submittedName>
</protein>
<organism evidence="2">
    <name type="scientific">Arundo donax</name>
    <name type="common">Giant reed</name>
    <name type="synonym">Donax arundinaceus</name>
    <dbReference type="NCBI Taxonomy" id="35708"/>
    <lineage>
        <taxon>Eukaryota</taxon>
        <taxon>Viridiplantae</taxon>
        <taxon>Streptophyta</taxon>
        <taxon>Embryophyta</taxon>
        <taxon>Tracheophyta</taxon>
        <taxon>Spermatophyta</taxon>
        <taxon>Magnoliopsida</taxon>
        <taxon>Liliopsida</taxon>
        <taxon>Poales</taxon>
        <taxon>Poaceae</taxon>
        <taxon>PACMAD clade</taxon>
        <taxon>Arundinoideae</taxon>
        <taxon>Arundineae</taxon>
        <taxon>Arundo</taxon>
    </lineage>
</organism>
<feature type="compositionally biased region" description="Low complexity" evidence="1">
    <location>
        <begin position="14"/>
        <end position="27"/>
    </location>
</feature>
<proteinExistence type="predicted"/>
<name>A0A0A8Y1V7_ARUDO</name>